<feature type="domain" description="Aminotransferase class I/classII large" evidence="1">
    <location>
        <begin position="57"/>
        <end position="369"/>
    </location>
</feature>
<dbReference type="PANTHER" id="PTHR43510:SF1">
    <property type="entry name" value="AMINOTRANSFERASE FUNCTION, HYPOTHETICAL (EUROFUNG)"/>
    <property type="match status" value="1"/>
</dbReference>
<dbReference type="InterPro" id="IPR004839">
    <property type="entry name" value="Aminotransferase_I/II_large"/>
</dbReference>
<dbReference type="CDD" id="cd00609">
    <property type="entry name" value="AAT_like"/>
    <property type="match status" value="1"/>
</dbReference>
<dbReference type="KEGG" id="cber:B5D82_00905"/>
<dbReference type="Gene3D" id="3.90.1150.10">
    <property type="entry name" value="Aspartate Aminotransferase, domain 1"/>
    <property type="match status" value="1"/>
</dbReference>
<evidence type="ECO:0000259" key="1">
    <source>
        <dbReference type="Pfam" id="PF00155"/>
    </source>
</evidence>
<protein>
    <recommendedName>
        <fullName evidence="1">Aminotransferase class I/classII large domain-containing protein</fullName>
    </recommendedName>
</protein>
<dbReference type="Gene3D" id="3.40.640.10">
    <property type="entry name" value="Type I PLP-dependent aspartate aminotransferase-like (Major domain)"/>
    <property type="match status" value="1"/>
</dbReference>
<dbReference type="SUPFAM" id="SSF53383">
    <property type="entry name" value="PLP-dependent transferases"/>
    <property type="match status" value="1"/>
</dbReference>
<dbReference type="Proteomes" id="UP000202259">
    <property type="component" value="Chromosome"/>
</dbReference>
<dbReference type="Pfam" id="PF00155">
    <property type="entry name" value="Aminotran_1_2"/>
    <property type="match status" value="1"/>
</dbReference>
<reference evidence="2 3" key="1">
    <citation type="submission" date="2017-08" db="EMBL/GenBank/DDBJ databases">
        <title>Complete genome of Colwellia sp. NB097-1, a psychrophile bacterium ioslated from Bering Sea.</title>
        <authorList>
            <person name="Chen X."/>
        </authorList>
    </citation>
    <scope>NUCLEOTIDE SEQUENCE [LARGE SCALE GENOMIC DNA]</scope>
    <source>
        <strain evidence="2 3">NB097-1</strain>
    </source>
</reference>
<proteinExistence type="predicted"/>
<dbReference type="OrthoDB" id="9803354at2"/>
<organism evidence="2 3">
    <name type="scientific">Cognaticolwellia beringensis</name>
    <dbReference type="NCBI Taxonomy" id="1967665"/>
    <lineage>
        <taxon>Bacteria</taxon>
        <taxon>Pseudomonadati</taxon>
        <taxon>Pseudomonadota</taxon>
        <taxon>Gammaproteobacteria</taxon>
        <taxon>Alteromonadales</taxon>
        <taxon>Colwelliaceae</taxon>
        <taxon>Cognaticolwellia</taxon>
    </lineage>
</organism>
<dbReference type="InterPro" id="IPR015421">
    <property type="entry name" value="PyrdxlP-dep_Trfase_major"/>
</dbReference>
<dbReference type="EMBL" id="CP020465">
    <property type="protein sequence ID" value="ASP46457.1"/>
    <property type="molecule type" value="Genomic_DNA"/>
</dbReference>
<keyword evidence="3" id="KW-1185">Reference proteome</keyword>
<accession>A0A222G3E2</accession>
<dbReference type="InterPro" id="IPR015422">
    <property type="entry name" value="PyrdxlP-dep_Trfase_small"/>
</dbReference>
<evidence type="ECO:0000313" key="2">
    <source>
        <dbReference type="EMBL" id="ASP46457.1"/>
    </source>
</evidence>
<evidence type="ECO:0000313" key="3">
    <source>
        <dbReference type="Proteomes" id="UP000202259"/>
    </source>
</evidence>
<dbReference type="GO" id="GO:0030170">
    <property type="term" value="F:pyridoxal phosphate binding"/>
    <property type="evidence" value="ECO:0007669"/>
    <property type="project" value="InterPro"/>
</dbReference>
<gene>
    <name evidence="2" type="ORF">B5D82_00905</name>
</gene>
<name>A0A222G3E2_9GAMM</name>
<dbReference type="RefSeq" id="WP_081148479.1">
    <property type="nucleotide sequence ID" value="NZ_CP020465.1"/>
</dbReference>
<dbReference type="PANTHER" id="PTHR43510">
    <property type="entry name" value="AMINOTRANSFERASE FUNCTION, HYPOTHETICAL (EUROFUNG)"/>
    <property type="match status" value="1"/>
</dbReference>
<sequence length="388" mass="42639">MPTYILPKHIAFSQSLASYINYNLSDSTAQALTLEQLCRLSTDSFDPDTDTDTARIAGISSTLLQYSPVQGDVFLRQEIVNFHQNLNCHSRIIDAASAVTFCGAQEALSAIYHSVLSAGDEIIILTPSYPSLVNMAESIGVTVREIALCAENNWQVNIEDFNQLVNEKTRLIVLNSPHNPTGSTIDTNLANQILQLAQQYHCYLLSDDVSQASNYHSLALAHRYLDYPKSIVVGVMSKSLGLAGVRIGWAITTNNTLRHSLIAIKAVNSICCSKIDEKLACLALKSSKEILALNNQIILDNIALFSALIARHPEKLSWQAPQAGILALVEVKNITSITSWSQKLAKQSGILALPSELFGLKGNYFRLGLGQRSFAKTLEVFERFLLEN</sequence>
<dbReference type="InterPro" id="IPR015424">
    <property type="entry name" value="PyrdxlP-dep_Trfase"/>
</dbReference>
<dbReference type="AlphaFoldDB" id="A0A222G3E2"/>